<accession>A0AAJ7TE20</accession>
<dbReference type="AlphaFoldDB" id="A0AAJ7TE20"/>
<keyword evidence="3" id="KW-1185">Reference proteome</keyword>
<dbReference type="RefSeq" id="XP_032816129.1">
    <property type="nucleotide sequence ID" value="XM_032960238.1"/>
</dbReference>
<evidence type="ECO:0000259" key="2">
    <source>
        <dbReference type="Pfam" id="PF03109"/>
    </source>
</evidence>
<comment type="similarity">
    <text evidence="1">Belongs to the protein kinase superfamily. ADCK protein kinase family.</text>
</comment>
<dbReference type="InterPro" id="IPR011009">
    <property type="entry name" value="Kinase-like_dom_sf"/>
</dbReference>
<dbReference type="PANTHER" id="PTHR43173">
    <property type="entry name" value="ABC1 FAMILY PROTEIN"/>
    <property type="match status" value="1"/>
</dbReference>
<dbReference type="Pfam" id="PF03109">
    <property type="entry name" value="ABC1"/>
    <property type="match status" value="1"/>
</dbReference>
<dbReference type="SUPFAM" id="SSF56112">
    <property type="entry name" value="Protein kinase-like (PK-like)"/>
    <property type="match status" value="1"/>
</dbReference>
<feature type="domain" description="ABC1 atypical kinase-like" evidence="2">
    <location>
        <begin position="176"/>
        <end position="415"/>
    </location>
</feature>
<organism evidence="3 4">
    <name type="scientific">Petromyzon marinus</name>
    <name type="common">Sea lamprey</name>
    <dbReference type="NCBI Taxonomy" id="7757"/>
    <lineage>
        <taxon>Eukaryota</taxon>
        <taxon>Metazoa</taxon>
        <taxon>Chordata</taxon>
        <taxon>Craniata</taxon>
        <taxon>Vertebrata</taxon>
        <taxon>Cyclostomata</taxon>
        <taxon>Hyperoartia</taxon>
        <taxon>Petromyzontiformes</taxon>
        <taxon>Petromyzontidae</taxon>
        <taxon>Petromyzon</taxon>
    </lineage>
</organism>
<protein>
    <submittedName>
        <fullName evidence="4">Uncharacterized aarF domain-containing protein kinase 5 isoform X1</fullName>
    </submittedName>
</protein>
<evidence type="ECO:0000256" key="1">
    <source>
        <dbReference type="ARBA" id="ARBA00009670"/>
    </source>
</evidence>
<name>A0AAJ7TE20_PETMA</name>
<keyword evidence="4" id="KW-0418">Kinase</keyword>
<gene>
    <name evidence="4" type="primary">ADCK5</name>
</gene>
<dbReference type="CTD" id="203054"/>
<dbReference type="InterPro" id="IPR051130">
    <property type="entry name" value="Mito_struct-func_regulator"/>
</dbReference>
<dbReference type="KEGG" id="pmrn:116945733"/>
<reference evidence="4" key="1">
    <citation type="submission" date="2025-08" db="UniProtKB">
        <authorList>
            <consortium name="RefSeq"/>
        </authorList>
    </citation>
    <scope>IDENTIFICATION</scope>
    <source>
        <tissue evidence="4">Sperm</tissue>
    </source>
</reference>
<dbReference type="GO" id="GO:0016301">
    <property type="term" value="F:kinase activity"/>
    <property type="evidence" value="ECO:0007669"/>
    <property type="project" value="UniProtKB-KW"/>
</dbReference>
<evidence type="ECO:0000313" key="3">
    <source>
        <dbReference type="Proteomes" id="UP001318040"/>
    </source>
</evidence>
<dbReference type="PANTHER" id="PTHR43173:SF28">
    <property type="entry name" value="AARF DOMAIN CONTAINING KINASE 5"/>
    <property type="match status" value="1"/>
</dbReference>
<dbReference type="InterPro" id="IPR045307">
    <property type="entry name" value="ADCK1_dom"/>
</dbReference>
<dbReference type="CDD" id="cd13969">
    <property type="entry name" value="ADCK1-like"/>
    <property type="match status" value="1"/>
</dbReference>
<dbReference type="Proteomes" id="UP001318040">
    <property type="component" value="Chromosome 25"/>
</dbReference>
<sequence>MLPAGVRVCVLRGHRAARLRLYSGTHATTTATRVNRHLLTARAGSVLKERSLMRKLALGSLVGLPLLGGTCYALLDAQTKRKTRILVQGIQRFCRSVHVGMRISGDYWWTMNIGLRGLEESSAEYKQGLSDCHQRAADSIVNAAIHNGGVYIKLGQGLCAFNHLLPPEYTKTLRVLEDQALDCRYDEVDALFQEDFGTTPLQLFSEFDYEPVAAASLAQVHKARLHDGTPVAIKVQYIDLRDRFDGDIRTLEILLDLVALMHPTFGFRWVLKDLKSTLAQELDFENEGRNSERCARELAHLEYVTVPKVYWNFTSKRVLTADFCLGCKVNDVDSIQRQGLSLQDVAGKLIAVFAEQIFSTGFIHADPHPGNVLVRKEKNGKAGLVLLDHGLYEHLNERDRLALCQLWRAIVLRRDTDMRRFSADLGVGDHFLFCEILMQRPIDMNSRNFRLAHALTAPELRYMQEMARERFDRIMEVLKQLPRPMLLVFRNINTIRCINITLGSPVDRYTLMARSAVRGEVVLQNRHRGGGRRVPLVACALSLWEKIKFEFALRSQTWRMKAAARMLRLFAWLGLMSFEGEIVEYLEA</sequence>
<keyword evidence="4" id="KW-0808">Transferase</keyword>
<proteinExistence type="inferred from homology"/>
<dbReference type="InterPro" id="IPR004147">
    <property type="entry name" value="ABC1_dom"/>
</dbReference>
<evidence type="ECO:0000313" key="4">
    <source>
        <dbReference type="RefSeq" id="XP_032816129.1"/>
    </source>
</evidence>